<dbReference type="SMART" id="SM00464">
    <property type="entry name" value="LON"/>
    <property type="match status" value="1"/>
</dbReference>
<organism evidence="2 3">
    <name type="scientific">Rhodoglobus vestalii</name>
    <dbReference type="NCBI Taxonomy" id="193384"/>
    <lineage>
        <taxon>Bacteria</taxon>
        <taxon>Bacillati</taxon>
        <taxon>Actinomycetota</taxon>
        <taxon>Actinomycetes</taxon>
        <taxon>Micrococcales</taxon>
        <taxon>Microbacteriaceae</taxon>
        <taxon>Rhodoglobus</taxon>
    </lineage>
</organism>
<comment type="caution">
    <text evidence="2">The sequence shown here is derived from an EMBL/GenBank/DDBJ whole genome shotgun (WGS) entry which is preliminary data.</text>
</comment>
<name>A0A8H2K8K9_9MICO</name>
<dbReference type="InterPro" id="IPR003111">
    <property type="entry name" value="Lon_prtase_N"/>
</dbReference>
<accession>A0A8H2K8K9</accession>
<dbReference type="InterPro" id="IPR046336">
    <property type="entry name" value="Lon_prtase_N_sf"/>
</dbReference>
<dbReference type="Proteomes" id="UP000316560">
    <property type="component" value="Unassembled WGS sequence"/>
</dbReference>
<feature type="domain" description="Lon N-terminal" evidence="1">
    <location>
        <begin position="1"/>
        <end position="190"/>
    </location>
</feature>
<dbReference type="Pfam" id="PF02190">
    <property type="entry name" value="LON_substr_bdg"/>
    <property type="match status" value="1"/>
</dbReference>
<evidence type="ECO:0000313" key="3">
    <source>
        <dbReference type="Proteomes" id="UP000316560"/>
    </source>
</evidence>
<proteinExistence type="predicted"/>
<protein>
    <recommendedName>
        <fullName evidence="1">Lon N-terminal domain-containing protein</fullName>
    </recommendedName>
</protein>
<dbReference type="PROSITE" id="PS51787">
    <property type="entry name" value="LON_N"/>
    <property type="match status" value="1"/>
</dbReference>
<dbReference type="Gene3D" id="2.30.130.40">
    <property type="entry name" value="LON domain-like"/>
    <property type="match status" value="1"/>
</dbReference>
<evidence type="ECO:0000313" key="2">
    <source>
        <dbReference type="EMBL" id="TQO21170.1"/>
    </source>
</evidence>
<sequence>MFPLGSVLFPHMPLSLRIFEERYIVMLSQVLQDEPSEFGVVLIERGQEVGGGEMRFSIGTVATITQLEAAEGFVGVVAVGERRVAISEWLDEDPFPQATVHELPDLEWDDALLSLWEQAEKLVRRTLARASEFSELNWSPDTELSKEAVARVWQLAAIAPLGPLDQVSLLSSTTMSELLERLIEHTLGVELSLSSPWATDDMDDAGDDPEPL</sequence>
<evidence type="ECO:0000259" key="1">
    <source>
        <dbReference type="PROSITE" id="PS51787"/>
    </source>
</evidence>
<keyword evidence="3" id="KW-1185">Reference proteome</keyword>
<dbReference type="PANTHER" id="PTHR46732:SF8">
    <property type="entry name" value="ATP-DEPENDENT PROTEASE LA (LON) DOMAIN PROTEIN"/>
    <property type="match status" value="1"/>
</dbReference>
<gene>
    <name evidence="2" type="ORF">FB472_2846</name>
</gene>
<dbReference type="InterPro" id="IPR015947">
    <property type="entry name" value="PUA-like_sf"/>
</dbReference>
<dbReference type="SUPFAM" id="SSF88697">
    <property type="entry name" value="PUA domain-like"/>
    <property type="match status" value="1"/>
</dbReference>
<dbReference type="AlphaFoldDB" id="A0A8H2K8K9"/>
<dbReference type="PANTHER" id="PTHR46732">
    <property type="entry name" value="ATP-DEPENDENT PROTEASE LA (LON) DOMAIN PROTEIN"/>
    <property type="match status" value="1"/>
</dbReference>
<reference evidence="2 3" key="1">
    <citation type="submission" date="2019-06" db="EMBL/GenBank/DDBJ databases">
        <title>Sequencing the genomes of 1000 actinobacteria strains.</title>
        <authorList>
            <person name="Klenk H.-P."/>
        </authorList>
    </citation>
    <scope>NUCLEOTIDE SEQUENCE [LARGE SCALE GENOMIC DNA]</scope>
    <source>
        <strain evidence="2 3">DSM 21947</strain>
    </source>
</reference>
<dbReference type="EMBL" id="VFRA01000001">
    <property type="protein sequence ID" value="TQO21170.1"/>
    <property type="molecule type" value="Genomic_DNA"/>
</dbReference>